<dbReference type="InterPro" id="IPR044145">
    <property type="entry name" value="IF2_II"/>
</dbReference>
<feature type="binding site" evidence="8">
    <location>
        <begin position="395"/>
        <end position="399"/>
    </location>
    <ligand>
        <name>GTP</name>
        <dbReference type="ChEBI" id="CHEBI:37565"/>
    </ligand>
</feature>
<dbReference type="CDD" id="cd03702">
    <property type="entry name" value="IF2_mtIF2_II"/>
    <property type="match status" value="1"/>
</dbReference>
<dbReference type="PROSITE" id="PS01176">
    <property type="entry name" value="IF2"/>
    <property type="match status" value="1"/>
</dbReference>
<evidence type="ECO:0000256" key="5">
    <source>
        <dbReference type="ARBA" id="ARBA00022917"/>
    </source>
</evidence>
<feature type="domain" description="Tr-type G" evidence="11">
    <location>
        <begin position="340"/>
        <end position="509"/>
    </location>
</feature>
<name>A0A9D1HSX0_9FIRM</name>
<reference evidence="12" key="1">
    <citation type="submission" date="2020-10" db="EMBL/GenBank/DDBJ databases">
        <authorList>
            <person name="Gilroy R."/>
        </authorList>
    </citation>
    <scope>NUCLEOTIDE SEQUENCE</scope>
    <source>
        <strain evidence="12">1063</strain>
    </source>
</reference>
<reference evidence="12" key="2">
    <citation type="journal article" date="2021" name="PeerJ">
        <title>Extensive microbial diversity within the chicken gut microbiome revealed by metagenomics and culture.</title>
        <authorList>
            <person name="Gilroy R."/>
            <person name="Ravi A."/>
            <person name="Getino M."/>
            <person name="Pursley I."/>
            <person name="Horton D.L."/>
            <person name="Alikhan N.F."/>
            <person name="Baker D."/>
            <person name="Gharbi K."/>
            <person name="Hall N."/>
            <person name="Watson M."/>
            <person name="Adriaenssens E.M."/>
            <person name="Foster-Nyarko E."/>
            <person name="Jarju S."/>
            <person name="Secka A."/>
            <person name="Antonio M."/>
            <person name="Oren A."/>
            <person name="Chaudhuri R.R."/>
            <person name="La Ragione R."/>
            <person name="Hildebrand F."/>
            <person name="Pallen M.J."/>
        </authorList>
    </citation>
    <scope>NUCLEOTIDE SEQUENCE</scope>
    <source>
        <strain evidence="12">1063</strain>
    </source>
</reference>
<feature type="region of interest" description="G-domain" evidence="8">
    <location>
        <begin position="343"/>
        <end position="491"/>
    </location>
</feature>
<sequence length="838" mass="90027">MPSAPQQPAEEEVTAHEITVSEPEAVTEEPAAKEKEESLPAQEPAEKEEKEETPVSAPAEKEEQSAPVAAEPAKEQPKEEKAAAKPEPKQERKILPTSNPAVREEILPNGEVRRIYVPPTPAPKSSTIKTRVFDGGYTGGRSPRPQQGGAQTGRPRTPGAPVRRDNMAANLQKAAQMPTGKPSTQKGKGGSKSSGGGQRFDDRGSMNKRALLKKGYIVDDKIMLDDDDARVRVFKSKSKSSGGGQTSVIDHAVITTDPVPIKVLSEKTGIPVAEIIKNLFLLGIIKTINESVDFATAELVVGEITKHNPITLELKPEITLEETLSAKLVIDDEDVTKLKPRPPVVTIMGHVDHGKTSLLDYIRKANVAGGEAGGITQHIGAYTVSLKGSPITFLDTPGHEAFTSMRARGAQVTDVAVLVVAADDGIMPQTIEAINHAKQAEVPIIVAINKIDKQGANPDQVLQQLTNYDLLPEEWGGDTPVVRVSAKMGEGVESLLENILIMAEIRELKANPDRPARGTIIEARLDKGVGKVATILVQTGTLHIGDNVVAGTSTGKIRAMIDDKGRKVKKAGPSTPVSVTGWDEVPEAGDIIDVVADEKFARELAEERRLKLAASGEDTGSVSLNDLFDKIKKGELKSVKLIIKADVQGSLEAVKQSLSKLGNEEVDIDIIHGAVGAIKESDVTLADTAKAIIIGFNVRPDANAKALAAQKHIDIRFYDIIYNAIEDIEKAVKGLLEPKFRENVLGSAEVRELFKITGVGIIAGCHVTDGKIVRGAKARLLRNGAVEANSEIASLRHGKEDVKEMAKNFDCGIMLLNYQDVKVGDVIEAYVMEQINED</sequence>
<feature type="compositionally biased region" description="Basic and acidic residues" evidence="10">
    <location>
        <begin position="30"/>
        <end position="64"/>
    </location>
</feature>
<dbReference type="FunFam" id="2.40.30.10:FF:000008">
    <property type="entry name" value="Translation initiation factor IF-2"/>
    <property type="match status" value="1"/>
</dbReference>
<feature type="binding site" evidence="8">
    <location>
        <begin position="449"/>
        <end position="452"/>
    </location>
    <ligand>
        <name>GTP</name>
        <dbReference type="ChEBI" id="CHEBI:37565"/>
    </ligand>
</feature>
<dbReference type="InterPro" id="IPR036925">
    <property type="entry name" value="TIF_IF2_dom3_sf"/>
</dbReference>
<feature type="binding site" evidence="8">
    <location>
        <begin position="349"/>
        <end position="356"/>
    </location>
    <ligand>
        <name>GTP</name>
        <dbReference type="ChEBI" id="CHEBI:37565"/>
    </ligand>
</feature>
<evidence type="ECO:0000256" key="6">
    <source>
        <dbReference type="ARBA" id="ARBA00023134"/>
    </source>
</evidence>
<evidence type="ECO:0000256" key="1">
    <source>
        <dbReference type="ARBA" id="ARBA00007733"/>
    </source>
</evidence>
<feature type="compositionally biased region" description="Basic and acidic residues" evidence="10">
    <location>
        <begin position="72"/>
        <end position="94"/>
    </location>
</feature>
<evidence type="ECO:0000313" key="12">
    <source>
        <dbReference type="EMBL" id="HIU21919.1"/>
    </source>
</evidence>
<feature type="compositionally biased region" description="Gly residues" evidence="10">
    <location>
        <begin position="187"/>
        <end position="198"/>
    </location>
</feature>
<organism evidence="12 13">
    <name type="scientific">Candidatus Limadaptatus stercorigallinarum</name>
    <dbReference type="NCBI Taxonomy" id="2840845"/>
    <lineage>
        <taxon>Bacteria</taxon>
        <taxon>Bacillati</taxon>
        <taxon>Bacillota</taxon>
        <taxon>Clostridia</taxon>
        <taxon>Eubacteriales</taxon>
        <taxon>Candidatus Limadaptatus</taxon>
    </lineage>
</organism>
<dbReference type="Gene3D" id="3.40.50.10050">
    <property type="entry name" value="Translation initiation factor IF- 2, domain 3"/>
    <property type="match status" value="1"/>
</dbReference>
<dbReference type="AlphaFoldDB" id="A0A9D1HSX0"/>
<comment type="function">
    <text evidence="7 8 9">One of the essential components for the initiation of protein synthesis. Protects formylmethionyl-tRNA from spontaneous hydrolysis and promotes its binding to the 30S ribosomal subunits. Also involved in the hydrolysis of GTP during the formation of the 70S ribosomal complex.</text>
</comment>
<dbReference type="Gene3D" id="3.40.50.300">
    <property type="entry name" value="P-loop containing nucleotide triphosphate hydrolases"/>
    <property type="match status" value="1"/>
</dbReference>
<dbReference type="GO" id="GO:0003743">
    <property type="term" value="F:translation initiation factor activity"/>
    <property type="evidence" value="ECO:0007669"/>
    <property type="project" value="UniProtKB-UniRule"/>
</dbReference>
<dbReference type="NCBIfam" id="TIGR00487">
    <property type="entry name" value="IF-2"/>
    <property type="match status" value="1"/>
</dbReference>
<accession>A0A9D1HSX0</accession>
<keyword evidence="6 8" id="KW-0342">GTP-binding</keyword>
<dbReference type="InterPro" id="IPR000795">
    <property type="entry name" value="T_Tr_GTP-bd_dom"/>
</dbReference>
<evidence type="ECO:0000313" key="13">
    <source>
        <dbReference type="Proteomes" id="UP000824088"/>
    </source>
</evidence>
<evidence type="ECO:0000256" key="9">
    <source>
        <dbReference type="RuleBase" id="RU000644"/>
    </source>
</evidence>
<dbReference type="CDD" id="cd03692">
    <property type="entry name" value="mtIF2_IVc"/>
    <property type="match status" value="1"/>
</dbReference>
<dbReference type="GO" id="GO:0003924">
    <property type="term" value="F:GTPase activity"/>
    <property type="evidence" value="ECO:0007669"/>
    <property type="project" value="UniProtKB-UniRule"/>
</dbReference>
<evidence type="ECO:0000259" key="11">
    <source>
        <dbReference type="PROSITE" id="PS51722"/>
    </source>
</evidence>
<dbReference type="SUPFAM" id="SSF52540">
    <property type="entry name" value="P-loop containing nucleoside triphosphate hydrolases"/>
    <property type="match status" value="1"/>
</dbReference>
<dbReference type="InterPro" id="IPR006847">
    <property type="entry name" value="IF2_N"/>
</dbReference>
<evidence type="ECO:0000256" key="10">
    <source>
        <dbReference type="SAM" id="MobiDB-lite"/>
    </source>
</evidence>
<protein>
    <recommendedName>
        <fullName evidence="2 8">Translation initiation factor IF-2</fullName>
    </recommendedName>
</protein>
<keyword evidence="3 8" id="KW-0396">Initiation factor</keyword>
<proteinExistence type="inferred from homology"/>
<keyword evidence="8" id="KW-0963">Cytoplasm</keyword>
<dbReference type="Pfam" id="PF11987">
    <property type="entry name" value="IF-2"/>
    <property type="match status" value="1"/>
</dbReference>
<evidence type="ECO:0000256" key="4">
    <source>
        <dbReference type="ARBA" id="ARBA00022741"/>
    </source>
</evidence>
<dbReference type="FunFam" id="2.40.30.10:FF:000007">
    <property type="entry name" value="Translation initiation factor IF-2"/>
    <property type="match status" value="1"/>
</dbReference>
<dbReference type="FunFam" id="3.40.50.10050:FF:000001">
    <property type="entry name" value="Translation initiation factor IF-2"/>
    <property type="match status" value="1"/>
</dbReference>
<dbReference type="InterPro" id="IPR000178">
    <property type="entry name" value="TF_IF2_bacterial-like"/>
</dbReference>
<gene>
    <name evidence="8 12" type="primary">infB</name>
    <name evidence="12" type="ORF">IAD51_06825</name>
</gene>
<dbReference type="SUPFAM" id="SSF52156">
    <property type="entry name" value="Initiation factor IF2/eIF5b, domain 3"/>
    <property type="match status" value="1"/>
</dbReference>
<dbReference type="InterPro" id="IPR023115">
    <property type="entry name" value="TIF_IF2_dom3"/>
</dbReference>
<dbReference type="FunFam" id="3.40.50.300:FF:000019">
    <property type="entry name" value="Translation initiation factor IF-2"/>
    <property type="match status" value="1"/>
</dbReference>
<evidence type="ECO:0000256" key="3">
    <source>
        <dbReference type="ARBA" id="ARBA00022540"/>
    </source>
</evidence>
<dbReference type="InterPro" id="IPR005225">
    <property type="entry name" value="Small_GTP-bd"/>
</dbReference>
<dbReference type="EMBL" id="DVMN01000124">
    <property type="protein sequence ID" value="HIU21919.1"/>
    <property type="molecule type" value="Genomic_DNA"/>
</dbReference>
<dbReference type="GO" id="GO:0005525">
    <property type="term" value="F:GTP binding"/>
    <property type="evidence" value="ECO:0007669"/>
    <property type="project" value="UniProtKB-KW"/>
</dbReference>
<dbReference type="NCBIfam" id="TIGR00231">
    <property type="entry name" value="small_GTP"/>
    <property type="match status" value="1"/>
</dbReference>
<feature type="region of interest" description="Disordered" evidence="10">
    <location>
        <begin position="1"/>
        <end position="205"/>
    </location>
</feature>
<comment type="similarity">
    <text evidence="1 8 9">Belongs to the TRAFAC class translation factor GTPase superfamily. Classic translation factor GTPase family. IF-2 subfamily.</text>
</comment>
<dbReference type="PROSITE" id="PS51722">
    <property type="entry name" value="G_TR_2"/>
    <property type="match status" value="1"/>
</dbReference>
<keyword evidence="5 8" id="KW-0648">Protein biosynthesis</keyword>
<comment type="caution">
    <text evidence="12">The sequence shown here is derived from an EMBL/GenBank/DDBJ whole genome shotgun (WGS) entry which is preliminary data.</text>
</comment>
<dbReference type="PANTHER" id="PTHR43381:SF5">
    <property type="entry name" value="TR-TYPE G DOMAIN-CONTAINING PROTEIN"/>
    <property type="match status" value="1"/>
</dbReference>
<comment type="subcellular location">
    <subcellularLocation>
        <location evidence="8">Cytoplasm</location>
    </subcellularLocation>
</comment>
<dbReference type="Pfam" id="PF22042">
    <property type="entry name" value="EF-G_D2"/>
    <property type="match status" value="1"/>
</dbReference>
<keyword evidence="4 8" id="KW-0547">Nucleotide-binding</keyword>
<evidence type="ECO:0000256" key="8">
    <source>
        <dbReference type="HAMAP-Rule" id="MF_00100"/>
    </source>
</evidence>
<dbReference type="InterPro" id="IPR053905">
    <property type="entry name" value="EF-G-like_DII"/>
</dbReference>
<feature type="compositionally biased region" description="Basic and acidic residues" evidence="10">
    <location>
        <begin position="102"/>
        <end position="114"/>
    </location>
</feature>
<dbReference type="HAMAP" id="MF_00100_B">
    <property type="entry name" value="IF_2_B"/>
    <property type="match status" value="1"/>
</dbReference>
<dbReference type="Pfam" id="PF04760">
    <property type="entry name" value="IF2_N"/>
    <property type="match status" value="1"/>
</dbReference>
<dbReference type="SUPFAM" id="SSF50447">
    <property type="entry name" value="Translation proteins"/>
    <property type="match status" value="2"/>
</dbReference>
<dbReference type="PANTHER" id="PTHR43381">
    <property type="entry name" value="TRANSLATION INITIATION FACTOR IF-2-RELATED"/>
    <property type="match status" value="1"/>
</dbReference>
<dbReference type="Gene3D" id="2.40.30.10">
    <property type="entry name" value="Translation factors"/>
    <property type="match status" value="2"/>
</dbReference>
<dbReference type="Proteomes" id="UP000824088">
    <property type="component" value="Unassembled WGS sequence"/>
</dbReference>
<dbReference type="InterPro" id="IPR009000">
    <property type="entry name" value="Transl_B-barrel_sf"/>
</dbReference>
<dbReference type="CDD" id="cd01887">
    <property type="entry name" value="IF2_eIF5B"/>
    <property type="match status" value="1"/>
</dbReference>
<evidence type="ECO:0000256" key="2">
    <source>
        <dbReference type="ARBA" id="ARBA00020675"/>
    </source>
</evidence>
<evidence type="ECO:0000256" key="7">
    <source>
        <dbReference type="ARBA" id="ARBA00025162"/>
    </source>
</evidence>
<dbReference type="InterPro" id="IPR015760">
    <property type="entry name" value="TIF_IF2"/>
</dbReference>
<dbReference type="Pfam" id="PF00009">
    <property type="entry name" value="GTP_EFTU"/>
    <property type="match status" value="1"/>
</dbReference>
<dbReference type="GO" id="GO:0005829">
    <property type="term" value="C:cytosol"/>
    <property type="evidence" value="ECO:0007669"/>
    <property type="project" value="TreeGrafter"/>
</dbReference>
<dbReference type="InterPro" id="IPR027417">
    <property type="entry name" value="P-loop_NTPase"/>
</dbReference>